<protein>
    <submittedName>
        <fullName evidence="6">Fis family transcriptional regulator</fullName>
    </submittedName>
</protein>
<feature type="domain" description="Sigma-54 factor interaction" evidence="4">
    <location>
        <begin position="134"/>
        <end position="363"/>
    </location>
</feature>
<name>A0A7J0BN44_9BACT</name>
<keyword evidence="7" id="KW-1185">Reference proteome</keyword>
<feature type="domain" description="Response regulatory" evidence="5">
    <location>
        <begin position="3"/>
        <end position="117"/>
    </location>
</feature>
<sequence>MIRVLIIDDEQAICMILTEMVRSAGYEAYAVNTLAKGLELARREDFDLVYLDVALPDGNGLSALAHFVNLDSNPEVVIITGASDPKGADLAIRSGAWDYIDKGQSPLDIRLSFRQALEYRNTKMNLLPAKRDRIVGSSPKLTQCIQHMAKAARSSANVLIYGETGVGKDLFAHALHENSARAGKPFVVVDCAALQDSLAVSELYGHRKGSFSGATETVPGLVLQAHGGTLFLDEIGELDLKTQKKFLRVLENRTFRALGGAHEQHSDFRLVCASNRDLVAMVADNLFREDLLFRVRAITLELPPLREHLQDLPELVEYFLVRTCRANRLPLTSLSADLMQMLGEHFWPGNVRELSQVIEALVAAGHTADELTPRHLPIDLRALFARSKAAGYENIPVPPFRLSPPGPWKAFHDKAIITAEKTYFRDLMRFCAGDFQQAKAISGLSQARLYSLLKKHGLRAKE</sequence>
<dbReference type="CDD" id="cd00009">
    <property type="entry name" value="AAA"/>
    <property type="match status" value="1"/>
</dbReference>
<dbReference type="Gene3D" id="3.40.50.2300">
    <property type="match status" value="1"/>
</dbReference>
<dbReference type="InterPro" id="IPR003593">
    <property type="entry name" value="AAA+_ATPase"/>
</dbReference>
<dbReference type="SMART" id="SM00448">
    <property type="entry name" value="REC"/>
    <property type="match status" value="1"/>
</dbReference>
<dbReference type="SUPFAM" id="SSF52172">
    <property type="entry name" value="CheY-like"/>
    <property type="match status" value="1"/>
</dbReference>
<dbReference type="InterPro" id="IPR025662">
    <property type="entry name" value="Sigma_54_int_dom_ATP-bd_1"/>
</dbReference>
<dbReference type="SMART" id="SM00382">
    <property type="entry name" value="AAA"/>
    <property type="match status" value="1"/>
</dbReference>
<keyword evidence="3" id="KW-0597">Phosphoprotein</keyword>
<evidence type="ECO:0000259" key="5">
    <source>
        <dbReference type="PROSITE" id="PS50110"/>
    </source>
</evidence>
<evidence type="ECO:0000256" key="2">
    <source>
        <dbReference type="ARBA" id="ARBA00022840"/>
    </source>
</evidence>
<dbReference type="GO" id="GO:0006355">
    <property type="term" value="P:regulation of DNA-templated transcription"/>
    <property type="evidence" value="ECO:0007669"/>
    <property type="project" value="InterPro"/>
</dbReference>
<dbReference type="EMBL" id="BLVO01000016">
    <property type="protein sequence ID" value="GFM35096.1"/>
    <property type="molecule type" value="Genomic_DNA"/>
</dbReference>
<accession>A0A7J0BN44</accession>
<dbReference type="GO" id="GO:0000160">
    <property type="term" value="P:phosphorelay signal transduction system"/>
    <property type="evidence" value="ECO:0007669"/>
    <property type="project" value="InterPro"/>
</dbReference>
<organism evidence="6 7">
    <name type="scientific">Desulfovibrio subterraneus</name>
    <dbReference type="NCBI Taxonomy" id="2718620"/>
    <lineage>
        <taxon>Bacteria</taxon>
        <taxon>Pseudomonadati</taxon>
        <taxon>Thermodesulfobacteriota</taxon>
        <taxon>Desulfovibrionia</taxon>
        <taxon>Desulfovibrionales</taxon>
        <taxon>Desulfovibrionaceae</taxon>
        <taxon>Desulfovibrio</taxon>
    </lineage>
</organism>
<evidence type="ECO:0000313" key="6">
    <source>
        <dbReference type="EMBL" id="GFM35096.1"/>
    </source>
</evidence>
<dbReference type="InterPro" id="IPR001789">
    <property type="entry name" value="Sig_transdc_resp-reg_receiver"/>
</dbReference>
<dbReference type="GO" id="GO:0005524">
    <property type="term" value="F:ATP binding"/>
    <property type="evidence" value="ECO:0007669"/>
    <property type="project" value="UniProtKB-KW"/>
</dbReference>
<dbReference type="InterPro" id="IPR058031">
    <property type="entry name" value="AAA_lid_NorR"/>
</dbReference>
<comment type="caution">
    <text evidence="6">The sequence shown here is derived from an EMBL/GenBank/DDBJ whole genome shotgun (WGS) entry which is preliminary data.</text>
</comment>
<dbReference type="Proteomes" id="UP000503840">
    <property type="component" value="Unassembled WGS sequence"/>
</dbReference>
<dbReference type="PANTHER" id="PTHR32071">
    <property type="entry name" value="TRANSCRIPTIONAL REGULATORY PROTEIN"/>
    <property type="match status" value="1"/>
</dbReference>
<dbReference type="PROSITE" id="PS00675">
    <property type="entry name" value="SIGMA54_INTERACT_1"/>
    <property type="match status" value="1"/>
</dbReference>
<dbReference type="CDD" id="cd00156">
    <property type="entry name" value="REC"/>
    <property type="match status" value="1"/>
</dbReference>
<dbReference type="Gene3D" id="1.10.8.60">
    <property type="match status" value="1"/>
</dbReference>
<dbReference type="InterPro" id="IPR025943">
    <property type="entry name" value="Sigma_54_int_dom_ATP-bd_2"/>
</dbReference>
<evidence type="ECO:0000313" key="7">
    <source>
        <dbReference type="Proteomes" id="UP000503840"/>
    </source>
</evidence>
<evidence type="ECO:0000256" key="3">
    <source>
        <dbReference type="PROSITE-ProRule" id="PRU00169"/>
    </source>
</evidence>
<feature type="modified residue" description="4-aspartylphosphate" evidence="3">
    <location>
        <position position="52"/>
    </location>
</feature>
<dbReference type="Pfam" id="PF00158">
    <property type="entry name" value="Sigma54_activat"/>
    <property type="match status" value="1"/>
</dbReference>
<dbReference type="InterPro" id="IPR002078">
    <property type="entry name" value="Sigma_54_int"/>
</dbReference>
<evidence type="ECO:0000256" key="1">
    <source>
        <dbReference type="ARBA" id="ARBA00022741"/>
    </source>
</evidence>
<dbReference type="RefSeq" id="WP_174406730.1">
    <property type="nucleotide sequence ID" value="NZ_BLVO01000016.1"/>
</dbReference>
<dbReference type="InterPro" id="IPR011006">
    <property type="entry name" value="CheY-like_superfamily"/>
</dbReference>
<dbReference type="Pfam" id="PF00072">
    <property type="entry name" value="Response_reg"/>
    <property type="match status" value="1"/>
</dbReference>
<dbReference type="PROSITE" id="PS50110">
    <property type="entry name" value="RESPONSE_REGULATORY"/>
    <property type="match status" value="1"/>
</dbReference>
<dbReference type="PROSITE" id="PS50045">
    <property type="entry name" value="SIGMA54_INTERACT_4"/>
    <property type="match status" value="1"/>
</dbReference>
<dbReference type="Pfam" id="PF25601">
    <property type="entry name" value="AAA_lid_14"/>
    <property type="match status" value="1"/>
</dbReference>
<gene>
    <name evidence="6" type="ORF">DSM101010T_34610</name>
</gene>
<reference evidence="6 7" key="1">
    <citation type="submission" date="2020-05" db="EMBL/GenBank/DDBJ databases">
        <title>Draft genome sequence of Desulfovibrio sp. strain HN2T.</title>
        <authorList>
            <person name="Ueno A."/>
            <person name="Tamazawa S."/>
            <person name="Tamamura S."/>
            <person name="Murakami T."/>
            <person name="Kiyama T."/>
            <person name="Inomata H."/>
            <person name="Amano Y."/>
            <person name="Miyakawa K."/>
            <person name="Tamaki H."/>
            <person name="Naganuma T."/>
            <person name="Kaneko K."/>
        </authorList>
    </citation>
    <scope>NUCLEOTIDE SEQUENCE [LARGE SCALE GENOMIC DNA]</scope>
    <source>
        <strain evidence="6 7">HN2</strain>
    </source>
</reference>
<dbReference type="PANTHER" id="PTHR32071:SF113">
    <property type="entry name" value="ALGINATE BIOSYNTHESIS TRANSCRIPTIONAL REGULATORY PROTEIN ALGB"/>
    <property type="match status" value="1"/>
</dbReference>
<dbReference type="AlphaFoldDB" id="A0A7J0BN44"/>
<proteinExistence type="predicted"/>
<dbReference type="InterPro" id="IPR027417">
    <property type="entry name" value="P-loop_NTPase"/>
</dbReference>
<dbReference type="SUPFAM" id="SSF52540">
    <property type="entry name" value="P-loop containing nucleoside triphosphate hydrolases"/>
    <property type="match status" value="1"/>
</dbReference>
<keyword evidence="1" id="KW-0547">Nucleotide-binding</keyword>
<evidence type="ECO:0000259" key="4">
    <source>
        <dbReference type="PROSITE" id="PS50045"/>
    </source>
</evidence>
<dbReference type="Gene3D" id="3.40.50.300">
    <property type="entry name" value="P-loop containing nucleotide triphosphate hydrolases"/>
    <property type="match status" value="1"/>
</dbReference>
<dbReference type="FunFam" id="3.40.50.300:FF:000006">
    <property type="entry name" value="DNA-binding transcriptional regulator NtrC"/>
    <property type="match status" value="1"/>
</dbReference>
<keyword evidence="2" id="KW-0067">ATP-binding</keyword>
<dbReference type="PROSITE" id="PS00676">
    <property type="entry name" value="SIGMA54_INTERACT_2"/>
    <property type="match status" value="1"/>
</dbReference>